<evidence type="ECO:0000313" key="2">
    <source>
        <dbReference type="EMBL" id="OWF46289.1"/>
    </source>
</evidence>
<dbReference type="AlphaFoldDB" id="A0A210QC44"/>
<evidence type="ECO:0000256" key="1">
    <source>
        <dbReference type="SAM" id="MobiDB-lite"/>
    </source>
</evidence>
<comment type="caution">
    <text evidence="2">The sequence shown here is derived from an EMBL/GenBank/DDBJ whole genome shotgun (WGS) entry which is preliminary data.</text>
</comment>
<name>A0A210QC44_MIZYE</name>
<keyword evidence="3" id="KW-1185">Reference proteome</keyword>
<dbReference type="EMBL" id="NEDP02004215">
    <property type="protein sequence ID" value="OWF46289.1"/>
    <property type="molecule type" value="Genomic_DNA"/>
</dbReference>
<gene>
    <name evidence="2" type="ORF">KP79_PYT01445</name>
</gene>
<feature type="region of interest" description="Disordered" evidence="1">
    <location>
        <begin position="60"/>
        <end position="108"/>
    </location>
</feature>
<sequence>MEMSTSNEVKLTLCLRNGQQVEFVKPCAATNGGVDFVTLHKVLCSVQQESNAFLTTIVEEEKASSGSTTLKANVGETEDEEEDEEDEEDGSGDASLNGPVEKKQKILS</sequence>
<evidence type="ECO:0000313" key="3">
    <source>
        <dbReference type="Proteomes" id="UP000242188"/>
    </source>
</evidence>
<proteinExistence type="predicted"/>
<dbReference type="Proteomes" id="UP000242188">
    <property type="component" value="Unassembled WGS sequence"/>
</dbReference>
<dbReference type="OrthoDB" id="10377635at2759"/>
<protein>
    <submittedName>
        <fullName evidence="2">Uncharacterized protein</fullName>
    </submittedName>
</protein>
<accession>A0A210QC44</accession>
<reference evidence="2 3" key="1">
    <citation type="journal article" date="2017" name="Nat. Ecol. Evol.">
        <title>Scallop genome provides insights into evolution of bilaterian karyotype and development.</title>
        <authorList>
            <person name="Wang S."/>
            <person name="Zhang J."/>
            <person name="Jiao W."/>
            <person name="Li J."/>
            <person name="Xun X."/>
            <person name="Sun Y."/>
            <person name="Guo X."/>
            <person name="Huan P."/>
            <person name="Dong B."/>
            <person name="Zhang L."/>
            <person name="Hu X."/>
            <person name="Sun X."/>
            <person name="Wang J."/>
            <person name="Zhao C."/>
            <person name="Wang Y."/>
            <person name="Wang D."/>
            <person name="Huang X."/>
            <person name="Wang R."/>
            <person name="Lv J."/>
            <person name="Li Y."/>
            <person name="Zhang Z."/>
            <person name="Liu B."/>
            <person name="Lu W."/>
            <person name="Hui Y."/>
            <person name="Liang J."/>
            <person name="Zhou Z."/>
            <person name="Hou R."/>
            <person name="Li X."/>
            <person name="Liu Y."/>
            <person name="Li H."/>
            <person name="Ning X."/>
            <person name="Lin Y."/>
            <person name="Zhao L."/>
            <person name="Xing Q."/>
            <person name="Dou J."/>
            <person name="Li Y."/>
            <person name="Mao J."/>
            <person name="Guo H."/>
            <person name="Dou H."/>
            <person name="Li T."/>
            <person name="Mu C."/>
            <person name="Jiang W."/>
            <person name="Fu Q."/>
            <person name="Fu X."/>
            <person name="Miao Y."/>
            <person name="Liu J."/>
            <person name="Yu Q."/>
            <person name="Li R."/>
            <person name="Liao H."/>
            <person name="Li X."/>
            <person name="Kong Y."/>
            <person name="Jiang Z."/>
            <person name="Chourrout D."/>
            <person name="Li R."/>
            <person name="Bao Z."/>
        </authorList>
    </citation>
    <scope>NUCLEOTIDE SEQUENCE [LARGE SCALE GENOMIC DNA]</scope>
    <source>
        <strain evidence="2 3">PY_sf001</strain>
    </source>
</reference>
<feature type="compositionally biased region" description="Acidic residues" evidence="1">
    <location>
        <begin position="76"/>
        <end position="91"/>
    </location>
</feature>
<organism evidence="2 3">
    <name type="scientific">Mizuhopecten yessoensis</name>
    <name type="common">Japanese scallop</name>
    <name type="synonym">Patinopecten yessoensis</name>
    <dbReference type="NCBI Taxonomy" id="6573"/>
    <lineage>
        <taxon>Eukaryota</taxon>
        <taxon>Metazoa</taxon>
        <taxon>Spiralia</taxon>
        <taxon>Lophotrochozoa</taxon>
        <taxon>Mollusca</taxon>
        <taxon>Bivalvia</taxon>
        <taxon>Autobranchia</taxon>
        <taxon>Pteriomorphia</taxon>
        <taxon>Pectinida</taxon>
        <taxon>Pectinoidea</taxon>
        <taxon>Pectinidae</taxon>
        <taxon>Mizuhopecten</taxon>
    </lineage>
</organism>